<dbReference type="EnsemblProtists" id="Phyra85055">
    <property type="protein sequence ID" value="Phyra85055"/>
    <property type="gene ID" value="Phyra85055"/>
</dbReference>
<dbReference type="VEuPathDB" id="FungiDB:KRP23_134"/>
<evidence type="ECO:0000313" key="2">
    <source>
        <dbReference type="Proteomes" id="UP000005238"/>
    </source>
</evidence>
<name>H3H3I0_PHYRM</name>
<reference evidence="1" key="2">
    <citation type="submission" date="2015-06" db="UniProtKB">
        <authorList>
            <consortium name="EnsemblProtists"/>
        </authorList>
    </citation>
    <scope>IDENTIFICATION</scope>
    <source>
        <strain evidence="1">Pr102</strain>
    </source>
</reference>
<evidence type="ECO:0000313" key="1">
    <source>
        <dbReference type="EnsemblProtists" id="Phyra85055"/>
    </source>
</evidence>
<dbReference type="InParanoid" id="H3H3I0"/>
<sequence>MVTSMVFQLKPDKLSKVLAEAAKNPSTKDIATRLESAQVKWWVSLSGTPDDIFKTLKLNIARSDIFESPELATFTKYLDAFNKKPRNEQTTLFEVLKNSYGDEALMKLLVSAQNAKSEEATKMMDDILAGWLDFTKSPYSLFKSLNLDKAGDDLLSSPILSTWVKYMNQFNEKLPTKKTTMIETFMKSYNDETLTKMLNAAKKVPATEQLATNLEKAKSALFSKWMVEGITPAYLFKNVLKLDPATMASSPNTNIWRSYYIAYDKAYPGKLFSFNP</sequence>
<evidence type="ECO:0008006" key="3">
    <source>
        <dbReference type="Google" id="ProtNLM"/>
    </source>
</evidence>
<protein>
    <recommendedName>
        <fullName evidence="3">RXLR phytopathogen effector protein WY-domain domain-containing protein</fullName>
    </recommendedName>
</protein>
<dbReference type="VEuPathDB" id="FungiDB:KRP22_14253"/>
<reference evidence="2" key="1">
    <citation type="journal article" date="2006" name="Science">
        <title>Phytophthora genome sequences uncover evolutionary origins and mechanisms of pathogenesis.</title>
        <authorList>
            <person name="Tyler B.M."/>
            <person name="Tripathy S."/>
            <person name="Zhang X."/>
            <person name="Dehal P."/>
            <person name="Jiang R.H."/>
            <person name="Aerts A."/>
            <person name="Arredondo F.D."/>
            <person name="Baxter L."/>
            <person name="Bensasson D."/>
            <person name="Beynon J.L."/>
            <person name="Chapman J."/>
            <person name="Damasceno C.M."/>
            <person name="Dorrance A.E."/>
            <person name="Dou D."/>
            <person name="Dickerman A.W."/>
            <person name="Dubchak I.L."/>
            <person name="Garbelotto M."/>
            <person name="Gijzen M."/>
            <person name="Gordon S.G."/>
            <person name="Govers F."/>
            <person name="Grunwald N.J."/>
            <person name="Huang W."/>
            <person name="Ivors K.L."/>
            <person name="Jones R.W."/>
            <person name="Kamoun S."/>
            <person name="Krampis K."/>
            <person name="Lamour K.H."/>
            <person name="Lee M.K."/>
            <person name="McDonald W.H."/>
            <person name="Medina M."/>
            <person name="Meijer H.J."/>
            <person name="Nordberg E.K."/>
            <person name="Maclean D.J."/>
            <person name="Ospina-Giraldo M.D."/>
            <person name="Morris P.F."/>
            <person name="Phuntumart V."/>
            <person name="Putnam N.H."/>
            <person name="Rash S."/>
            <person name="Rose J.K."/>
            <person name="Sakihama Y."/>
            <person name="Salamov A.A."/>
            <person name="Savidor A."/>
            <person name="Scheuring C.F."/>
            <person name="Smith B.M."/>
            <person name="Sobral B.W."/>
            <person name="Terry A."/>
            <person name="Torto-Alalibo T.A."/>
            <person name="Win J."/>
            <person name="Xu Z."/>
            <person name="Zhang H."/>
            <person name="Grigoriev I.V."/>
            <person name="Rokhsar D.S."/>
            <person name="Boore J.L."/>
        </authorList>
    </citation>
    <scope>NUCLEOTIDE SEQUENCE [LARGE SCALE GENOMIC DNA]</scope>
    <source>
        <strain evidence="2">Pr102</strain>
    </source>
</reference>
<keyword evidence="2" id="KW-1185">Reference proteome</keyword>
<dbReference type="HOGENOM" id="CLU_021192_2_0_1"/>
<dbReference type="EMBL" id="DS566135">
    <property type="status" value="NOT_ANNOTATED_CDS"/>
    <property type="molecule type" value="Genomic_DNA"/>
</dbReference>
<dbReference type="Proteomes" id="UP000005238">
    <property type="component" value="Unassembled WGS sequence"/>
</dbReference>
<dbReference type="eggNOG" id="ENOG502RFV9">
    <property type="taxonomic scope" value="Eukaryota"/>
</dbReference>
<dbReference type="AlphaFoldDB" id="H3H3I0"/>
<accession>H3H3I0</accession>
<proteinExistence type="predicted"/>
<organism evidence="1 2">
    <name type="scientific">Phytophthora ramorum</name>
    <name type="common">Sudden oak death agent</name>
    <dbReference type="NCBI Taxonomy" id="164328"/>
    <lineage>
        <taxon>Eukaryota</taxon>
        <taxon>Sar</taxon>
        <taxon>Stramenopiles</taxon>
        <taxon>Oomycota</taxon>
        <taxon>Peronosporomycetes</taxon>
        <taxon>Peronosporales</taxon>
        <taxon>Peronosporaceae</taxon>
        <taxon>Phytophthora</taxon>
    </lineage>
</organism>